<gene>
    <name evidence="8" type="ORF">CK240_06275</name>
</gene>
<keyword evidence="2" id="KW-0472">Membrane</keyword>
<dbReference type="AlphaFoldDB" id="A0A2A2GL49"/>
<dbReference type="Proteomes" id="UP000218023">
    <property type="component" value="Unassembled WGS sequence"/>
</dbReference>
<protein>
    <submittedName>
        <fullName evidence="8">TonB-dependent receptor</fullName>
    </submittedName>
</protein>
<dbReference type="PROSITE" id="PS50005">
    <property type="entry name" value="TPR"/>
    <property type="match status" value="3"/>
</dbReference>
<evidence type="ECO:0000256" key="4">
    <source>
        <dbReference type="PROSITE-ProRule" id="PRU00339"/>
    </source>
</evidence>
<dbReference type="InterPro" id="IPR036942">
    <property type="entry name" value="Beta-barrel_TonB_sf"/>
</dbReference>
<evidence type="ECO:0000259" key="6">
    <source>
        <dbReference type="Pfam" id="PF00593"/>
    </source>
</evidence>
<dbReference type="InterPro" id="IPR019734">
    <property type="entry name" value="TPR_rpt"/>
</dbReference>
<evidence type="ECO:0000259" key="7">
    <source>
        <dbReference type="Pfam" id="PF04773"/>
    </source>
</evidence>
<feature type="repeat" description="TPR" evidence="4">
    <location>
        <begin position="542"/>
        <end position="575"/>
    </location>
</feature>
<feature type="repeat" description="TPR" evidence="4">
    <location>
        <begin position="440"/>
        <end position="473"/>
    </location>
</feature>
<dbReference type="Gene3D" id="1.25.40.10">
    <property type="entry name" value="Tetratricopeptide repeat domain"/>
    <property type="match status" value="3"/>
</dbReference>
<dbReference type="SMART" id="SM00028">
    <property type="entry name" value="TPR"/>
    <property type="match status" value="4"/>
</dbReference>
<comment type="subcellular location">
    <subcellularLocation>
        <location evidence="1">Cell outer membrane</location>
    </subcellularLocation>
</comment>
<keyword evidence="8" id="KW-0675">Receptor</keyword>
<organism evidence="8 9">
    <name type="scientific">Paracoccus salipaludis</name>
    <dbReference type="NCBI Taxonomy" id="2032623"/>
    <lineage>
        <taxon>Bacteria</taxon>
        <taxon>Pseudomonadati</taxon>
        <taxon>Pseudomonadota</taxon>
        <taxon>Alphaproteobacteria</taxon>
        <taxon>Rhodobacterales</taxon>
        <taxon>Paracoccaceae</taxon>
        <taxon>Paracoccus</taxon>
    </lineage>
</organism>
<dbReference type="RefSeq" id="WP_095639473.1">
    <property type="nucleotide sequence ID" value="NZ_NSJZ01000003.1"/>
</dbReference>
<reference evidence="8 9" key="1">
    <citation type="submission" date="2017-09" db="EMBL/GenBank/DDBJ databases">
        <title>Paracoccus alkalisoli sp. nov., isolated from saline alkaline soil.</title>
        <authorList>
            <person name="Dong X."/>
            <person name="Zhang G."/>
        </authorList>
    </citation>
    <scope>NUCLEOTIDE SEQUENCE [LARGE SCALE GENOMIC DNA]</scope>
    <source>
        <strain evidence="8 9">WN007</strain>
    </source>
</reference>
<proteinExistence type="predicted"/>
<evidence type="ECO:0000256" key="3">
    <source>
        <dbReference type="ARBA" id="ARBA00023237"/>
    </source>
</evidence>
<dbReference type="Pfam" id="PF00593">
    <property type="entry name" value="TonB_dep_Rec_b-barrel"/>
    <property type="match status" value="1"/>
</dbReference>
<evidence type="ECO:0000313" key="8">
    <source>
        <dbReference type="EMBL" id="PAU98068.1"/>
    </source>
</evidence>
<dbReference type="PANTHER" id="PTHR38731">
    <property type="entry name" value="LIPL45-RELATED LIPOPROTEIN-RELATED"/>
    <property type="match status" value="1"/>
</dbReference>
<keyword evidence="3" id="KW-0998">Cell outer membrane</keyword>
<dbReference type="InterPro" id="IPR006860">
    <property type="entry name" value="FecR"/>
</dbReference>
<dbReference type="Pfam" id="PF14559">
    <property type="entry name" value="TPR_19"/>
    <property type="match status" value="1"/>
</dbReference>
<feature type="domain" description="FecR protein" evidence="7">
    <location>
        <begin position="64"/>
        <end position="157"/>
    </location>
</feature>
<name>A0A2A2GL49_9RHOB</name>
<evidence type="ECO:0000313" key="9">
    <source>
        <dbReference type="Proteomes" id="UP000218023"/>
    </source>
</evidence>
<feature type="signal peptide" evidence="5">
    <location>
        <begin position="1"/>
        <end position="21"/>
    </location>
</feature>
<keyword evidence="4" id="KW-0802">TPR repeat</keyword>
<keyword evidence="5" id="KW-0732">Signal</keyword>
<evidence type="ECO:0000256" key="1">
    <source>
        <dbReference type="ARBA" id="ARBA00004442"/>
    </source>
</evidence>
<dbReference type="InterPro" id="IPR000531">
    <property type="entry name" value="Beta-barrel_TonB"/>
</dbReference>
<evidence type="ECO:0000256" key="2">
    <source>
        <dbReference type="ARBA" id="ARBA00023136"/>
    </source>
</evidence>
<dbReference type="OrthoDB" id="7810516at2"/>
<dbReference type="Pfam" id="PF04773">
    <property type="entry name" value="FecR"/>
    <property type="match status" value="1"/>
</dbReference>
<dbReference type="GO" id="GO:0009279">
    <property type="term" value="C:cell outer membrane"/>
    <property type="evidence" value="ECO:0007669"/>
    <property type="project" value="UniProtKB-SubCell"/>
</dbReference>
<dbReference type="Gene3D" id="2.60.120.1440">
    <property type="match status" value="1"/>
</dbReference>
<dbReference type="InterPro" id="IPR011990">
    <property type="entry name" value="TPR-like_helical_dom_sf"/>
</dbReference>
<feature type="domain" description="TonB-dependent receptor-like beta-barrel" evidence="6">
    <location>
        <begin position="836"/>
        <end position="1181"/>
    </location>
</feature>
<dbReference type="EMBL" id="NSJZ01000003">
    <property type="protein sequence ID" value="PAU98068.1"/>
    <property type="molecule type" value="Genomic_DNA"/>
</dbReference>
<evidence type="ECO:0000256" key="5">
    <source>
        <dbReference type="SAM" id="SignalP"/>
    </source>
</evidence>
<sequence>MRLRSIWSATVMCVLSGTAAADPFPRSAPAAGSVIARKSGEEVQFIDLAGWNAVELAQNLLGGDVLRTNAAGQLAVLFADRTQMRLARNTTLVVKQIGTAADSVFELQRGTLWGRATRGGLGLTVETPAAAAAIRGTDFALTVEGDRTALTVLEGIVTLSNPQGSVTVRQGEAAAARIGEAPAKTVITDPADREQMLTYLSLRSAFAALPPSPLPSARLRAERARLAALPPGARTPADLVAAAEVAFALDGTDAARGAIAAARPQATSPDLRARLDLVEGLIAAGDRRYDEAQRLFRAAAPRLDPDRRAVAENAGYFSRALADPTHVEAPPARSDTASGALARAYTQAVLLDVPAAIADLRDAEARFPDHAALPAARAQLAMLMDDRTQARAAIARALAIDPDDPNALEARAVYASHFEGRHDDALADLERAAAAAPGISSLWNQIGLVRATRGATREAEAALRRAIALQPMNPVAYANLAFLYLEQDRPDDAKPLIDRALALDPGFDVALFARGRWNLQRGNIAAAQDDLLAGSTANPGYSQGLLLLAAAYLAAGEREPAEQALENADRLDPNDPVIAQAEAALAIDDYQADRAIAAAQSAMRRARARGGDFASAEANRTEGSLLNQAFRLQGLDAWGRSYGDAVFDPFDGASLVDQAVAGSVLPVASTLSYGEDFIDPVTDALGFSALFQGLLLSPGILAGRERGNDLVRRPFVEATLGGGTVATDDGSRGTRSFELQGFGQRPVPVSGYLLLEQDGLTDSRRWREPGAAIPLSEFSLDERLTSGLGYATASLTPDDHVVFYAQAARETSGIGEGLILIDEPLLPFDAIAYERSRETRLSRAGLGYSHSFGWRNVVEAAVFGTEVEQQTEETGVIASLASGSVLGLRNLSAETSQSTRTAALGWRYGRDRWTLLTGIEAGRVETFRRQEDTIVLGPVPDVILESRRLDFDVTRAWADATMDVTPTLAAEAGVIATRLRGDVEVSRLDPRLGLSWRPADRHWLRAAWIADTAGAGDTTLAPLGIMALQANRMPLDPGGRSETAILRWDAEWSDSLFTSLDLQRQSFSRISIPVPTGLDWIDIADGRLDRIAATVNWKLPHGLGVFATLARSDSENRDPESPGFGAPLPFVPDRAAKLGVTWVHPANIRVSLSATGIGPRVGDESGQRLDGAWIADLSAIWESPDQRFLAELRTWNLFDERFEVAPQVEGWGRTVEASLKVRF</sequence>
<feature type="chain" id="PRO_5012584410" evidence="5">
    <location>
        <begin position="22"/>
        <end position="1223"/>
    </location>
</feature>
<dbReference type="SUPFAM" id="SSF56935">
    <property type="entry name" value="Porins"/>
    <property type="match status" value="1"/>
</dbReference>
<comment type="caution">
    <text evidence="8">The sequence shown here is derived from an EMBL/GenBank/DDBJ whole genome shotgun (WGS) entry which is preliminary data.</text>
</comment>
<dbReference type="SUPFAM" id="SSF48452">
    <property type="entry name" value="TPR-like"/>
    <property type="match status" value="2"/>
</dbReference>
<keyword evidence="9" id="KW-1185">Reference proteome</keyword>
<feature type="repeat" description="TPR" evidence="4">
    <location>
        <begin position="474"/>
        <end position="507"/>
    </location>
</feature>
<accession>A0A2A2GL49</accession>
<dbReference type="Gene3D" id="2.40.170.20">
    <property type="entry name" value="TonB-dependent receptor, beta-barrel domain"/>
    <property type="match status" value="1"/>
</dbReference>